<protein>
    <recommendedName>
        <fullName evidence="5">GPI anchored cell wall protein</fullName>
    </recommendedName>
</protein>
<organism evidence="2 4">
    <name type="scientific">Mycena citricolor</name>
    <dbReference type="NCBI Taxonomy" id="2018698"/>
    <lineage>
        <taxon>Eukaryota</taxon>
        <taxon>Fungi</taxon>
        <taxon>Dikarya</taxon>
        <taxon>Basidiomycota</taxon>
        <taxon>Agaricomycotina</taxon>
        <taxon>Agaricomycetes</taxon>
        <taxon>Agaricomycetidae</taxon>
        <taxon>Agaricales</taxon>
        <taxon>Marasmiineae</taxon>
        <taxon>Mycenaceae</taxon>
        <taxon>Mycena</taxon>
    </lineage>
</organism>
<evidence type="ECO:0000313" key="4">
    <source>
        <dbReference type="Proteomes" id="UP001295794"/>
    </source>
</evidence>
<dbReference type="Proteomes" id="UP001295794">
    <property type="component" value="Unassembled WGS sequence"/>
</dbReference>
<name>A0AAD2HWL8_9AGAR</name>
<evidence type="ECO:0000256" key="1">
    <source>
        <dbReference type="SAM" id="SignalP"/>
    </source>
</evidence>
<reference evidence="2" key="1">
    <citation type="submission" date="2023-11" db="EMBL/GenBank/DDBJ databases">
        <authorList>
            <person name="De Vega J J."/>
            <person name="De Vega J J."/>
        </authorList>
    </citation>
    <scope>NUCLEOTIDE SEQUENCE</scope>
</reference>
<proteinExistence type="predicted"/>
<keyword evidence="1" id="KW-0732">Signal</keyword>
<sequence>MLFFHQVSLASLLLLTSASAQTLYGISAAPTQTQGIDYFTISTKLIDISVGGTDAQGGTTYIEVEGADKQVVTVQGIVGTLPATTTTQTFVEGPSGLAATVKVGQALGGEIDESCTWSPDHTGTGECVLKNSQATVTLVGAVAPLATLPLHTKNSAVQIGSGFITGMAGVVVGAAIALV</sequence>
<comment type="caution">
    <text evidence="2">The sequence shown here is derived from an EMBL/GenBank/DDBJ whole genome shotgun (WGS) entry which is preliminary data.</text>
</comment>
<dbReference type="EMBL" id="CAVNYO010000466">
    <property type="protein sequence ID" value="CAK5283491.1"/>
    <property type="molecule type" value="Genomic_DNA"/>
</dbReference>
<evidence type="ECO:0000313" key="2">
    <source>
        <dbReference type="EMBL" id="CAK5283491.1"/>
    </source>
</evidence>
<dbReference type="AlphaFoldDB" id="A0AAD2HWL8"/>
<gene>
    <name evidence="2" type="ORF">MYCIT1_LOCUS36046</name>
    <name evidence="3" type="ORF">MYCIT1_LOCUS36076</name>
</gene>
<feature type="chain" id="PRO_5042440828" description="GPI anchored cell wall protein" evidence="1">
    <location>
        <begin position="21"/>
        <end position="179"/>
    </location>
</feature>
<feature type="signal peptide" evidence="1">
    <location>
        <begin position="1"/>
        <end position="20"/>
    </location>
</feature>
<dbReference type="EMBL" id="CAVNYO010000467">
    <property type="protein sequence ID" value="CAK5283507.1"/>
    <property type="molecule type" value="Genomic_DNA"/>
</dbReference>
<accession>A0AAD2HWL8</accession>
<evidence type="ECO:0008006" key="5">
    <source>
        <dbReference type="Google" id="ProtNLM"/>
    </source>
</evidence>
<keyword evidence="4" id="KW-1185">Reference proteome</keyword>
<evidence type="ECO:0000313" key="3">
    <source>
        <dbReference type="EMBL" id="CAK5283507.1"/>
    </source>
</evidence>